<keyword evidence="3" id="KW-1185">Reference proteome</keyword>
<accession>A0ABV4C3J0</accession>
<dbReference type="EMBL" id="JBGEDP010000001">
    <property type="protein sequence ID" value="MEY8015298.1"/>
    <property type="molecule type" value="Genomic_DNA"/>
</dbReference>
<proteinExistence type="predicted"/>
<gene>
    <name evidence="2" type="ORF">AB8998_09870</name>
</gene>
<name>A0ABV4C3J0_9MYCO</name>
<organism evidence="2 3">
    <name type="scientific">Mycobacterium servetii</name>
    <dbReference type="NCBI Taxonomy" id="3237418"/>
    <lineage>
        <taxon>Bacteria</taxon>
        <taxon>Bacillati</taxon>
        <taxon>Actinomycetota</taxon>
        <taxon>Actinomycetes</taxon>
        <taxon>Mycobacteriales</taxon>
        <taxon>Mycobacteriaceae</taxon>
        <taxon>Mycobacterium</taxon>
    </lineage>
</organism>
<evidence type="ECO:0000313" key="2">
    <source>
        <dbReference type="EMBL" id="MEY8015298.1"/>
    </source>
</evidence>
<reference evidence="2 3" key="1">
    <citation type="submission" date="2024-08" db="EMBL/GenBank/DDBJ databases">
        <title>Mycobacterium servetensis sp. nov., a novel rapid-growing mycobacterial species recovered from a human patient in Zaragoza, Spain.</title>
        <authorList>
            <person name="Tristancho-Baro A.I."/>
            <person name="Buenestado-Serrano S."/>
            <person name="Garcia De Viedma D."/>
            <person name="Milagro-Beamonte A."/>
            <person name="Burillo N."/>
            <person name="Sanz S."/>
            <person name="Lopez-Calleja A.I."/>
            <person name="Penas-Utrilla D."/>
            <person name="Guardingo M."/>
            <person name="Garcia M.J."/>
            <person name="Vinuelas-Bayon J."/>
        </authorList>
    </citation>
    <scope>NUCLEOTIDE SEQUENCE [LARGE SCALE GENOMIC DNA]</scope>
    <source>
        <strain evidence="3">HUMS_12744610</strain>
    </source>
</reference>
<protein>
    <submittedName>
        <fullName evidence="2">CsbD family protein</fullName>
    </submittedName>
</protein>
<evidence type="ECO:0000313" key="3">
    <source>
        <dbReference type="Proteomes" id="UP001564760"/>
    </source>
</evidence>
<dbReference type="RefSeq" id="WP_369737728.1">
    <property type="nucleotide sequence ID" value="NZ_JBGEDP010000001.1"/>
</dbReference>
<dbReference type="Proteomes" id="UP001564760">
    <property type="component" value="Unassembled WGS sequence"/>
</dbReference>
<comment type="caution">
    <text evidence="2">The sequence shown here is derived from an EMBL/GenBank/DDBJ whole genome shotgun (WGS) entry which is preliminary data.</text>
</comment>
<sequence>MADSKSGPMEAIQGIVEGIFGRAKVILGAVLGRNDMIKEGHAQLDKAEAQRDAAKKEAKAEKARGEAKMYEEREKAEQRAKQ</sequence>
<evidence type="ECO:0000256" key="1">
    <source>
        <dbReference type="SAM" id="MobiDB-lite"/>
    </source>
</evidence>
<feature type="region of interest" description="Disordered" evidence="1">
    <location>
        <begin position="43"/>
        <end position="82"/>
    </location>
</feature>